<dbReference type="AlphaFoldDB" id="A0AAV7WLM3"/>
<feature type="region of interest" description="Disordered" evidence="1">
    <location>
        <begin position="216"/>
        <end position="315"/>
    </location>
</feature>
<feature type="compositionally biased region" description="Polar residues" evidence="1">
    <location>
        <begin position="266"/>
        <end position="275"/>
    </location>
</feature>
<organism evidence="2 3">
    <name type="scientific">Pleurodeles waltl</name>
    <name type="common">Iberian ribbed newt</name>
    <dbReference type="NCBI Taxonomy" id="8319"/>
    <lineage>
        <taxon>Eukaryota</taxon>
        <taxon>Metazoa</taxon>
        <taxon>Chordata</taxon>
        <taxon>Craniata</taxon>
        <taxon>Vertebrata</taxon>
        <taxon>Euteleostomi</taxon>
        <taxon>Amphibia</taxon>
        <taxon>Batrachia</taxon>
        <taxon>Caudata</taxon>
        <taxon>Salamandroidea</taxon>
        <taxon>Salamandridae</taxon>
        <taxon>Pleurodelinae</taxon>
        <taxon>Pleurodeles</taxon>
    </lineage>
</organism>
<feature type="compositionally biased region" description="Basic and acidic residues" evidence="1">
    <location>
        <begin position="216"/>
        <end position="228"/>
    </location>
</feature>
<feature type="region of interest" description="Disordered" evidence="1">
    <location>
        <begin position="57"/>
        <end position="91"/>
    </location>
</feature>
<comment type="caution">
    <text evidence="2">The sequence shown here is derived from an EMBL/GenBank/DDBJ whole genome shotgun (WGS) entry which is preliminary data.</text>
</comment>
<reference evidence="2" key="1">
    <citation type="journal article" date="2022" name="bioRxiv">
        <title>Sequencing and chromosome-scale assembly of the giantPleurodeles waltlgenome.</title>
        <authorList>
            <person name="Brown T."/>
            <person name="Elewa A."/>
            <person name="Iarovenko S."/>
            <person name="Subramanian E."/>
            <person name="Araus A.J."/>
            <person name="Petzold A."/>
            <person name="Susuki M."/>
            <person name="Suzuki K.-i.T."/>
            <person name="Hayashi T."/>
            <person name="Toyoda A."/>
            <person name="Oliveira C."/>
            <person name="Osipova E."/>
            <person name="Leigh N.D."/>
            <person name="Simon A."/>
            <person name="Yun M.H."/>
        </authorList>
    </citation>
    <scope>NUCLEOTIDE SEQUENCE</scope>
    <source>
        <strain evidence="2">20211129_DDA</strain>
        <tissue evidence="2">Liver</tissue>
    </source>
</reference>
<feature type="region of interest" description="Disordered" evidence="1">
    <location>
        <begin position="107"/>
        <end position="204"/>
    </location>
</feature>
<proteinExistence type="predicted"/>
<accession>A0AAV7WLM3</accession>
<protein>
    <submittedName>
        <fullName evidence="2">Uncharacterized protein</fullName>
    </submittedName>
</protein>
<keyword evidence="3" id="KW-1185">Reference proteome</keyword>
<name>A0AAV7WLM3_PLEWA</name>
<feature type="region of interest" description="Disordered" evidence="1">
    <location>
        <begin position="1"/>
        <end position="34"/>
    </location>
</feature>
<evidence type="ECO:0000313" key="2">
    <source>
        <dbReference type="EMBL" id="KAJ1213458.1"/>
    </source>
</evidence>
<sequence>MQCKPRQNKEQGGNTKDPTGIAEEPTNGAQKRRIRRAGESYVVLFLSVDGVHIHESKHLDDVSDPGQPPCPVGEAGAAAGKPLLPSSPNHNRLSNMMQYYMLNSIKNVTPTEPSHDGEGRHKRASVNISPSAPDNSPPLQQHGGGRSSHQTSAWPIENEETAKRYSPLNTPTAEPKACIPHMLGNNSIPRRKSGKRPAACSLRKAPSCPAGWEILQADRHRPERRQGTETHSVLGEGQYPSSHRQPAIQPRSPRGQHPGKKGPPTSHCQRNNSQRQKWRPPNSKPRGLQGSVKEQQSSKPGRDDIPKSSSCWKTEKRTGGMLGEYSLCTTRGRGWGGDIPAFLMFFFSVMEIVISN</sequence>
<feature type="compositionally biased region" description="Polar residues" evidence="1">
    <location>
        <begin position="126"/>
        <end position="139"/>
    </location>
</feature>
<dbReference type="EMBL" id="JANPWB010000001">
    <property type="protein sequence ID" value="KAJ1213458.1"/>
    <property type="molecule type" value="Genomic_DNA"/>
</dbReference>
<evidence type="ECO:0000256" key="1">
    <source>
        <dbReference type="SAM" id="MobiDB-lite"/>
    </source>
</evidence>
<dbReference type="Proteomes" id="UP001066276">
    <property type="component" value="Chromosome 1_1"/>
</dbReference>
<gene>
    <name evidence="2" type="ORF">NDU88_001095</name>
</gene>
<evidence type="ECO:0000313" key="3">
    <source>
        <dbReference type="Proteomes" id="UP001066276"/>
    </source>
</evidence>